<protein>
    <recommendedName>
        <fullName evidence="4">Glycosyltransferase RgtA/B/C/D-like domain-containing protein</fullName>
    </recommendedName>
</protein>
<name>A0ABX0H4U5_9BACT</name>
<keyword evidence="1" id="KW-1133">Transmembrane helix</keyword>
<comment type="caution">
    <text evidence="2">The sequence shown here is derived from an EMBL/GenBank/DDBJ whole genome shotgun (WGS) entry which is preliminary data.</text>
</comment>
<feature type="transmembrane region" description="Helical" evidence="1">
    <location>
        <begin position="272"/>
        <end position="289"/>
    </location>
</feature>
<feature type="transmembrane region" description="Helical" evidence="1">
    <location>
        <begin position="109"/>
        <end position="135"/>
    </location>
</feature>
<proteinExistence type="predicted"/>
<keyword evidence="3" id="KW-1185">Reference proteome</keyword>
<feature type="transmembrane region" description="Helical" evidence="1">
    <location>
        <begin position="240"/>
        <end position="260"/>
    </location>
</feature>
<feature type="transmembrane region" description="Helical" evidence="1">
    <location>
        <begin position="295"/>
        <end position="312"/>
    </location>
</feature>
<dbReference type="Proteomes" id="UP000649799">
    <property type="component" value="Unassembled WGS sequence"/>
</dbReference>
<evidence type="ECO:0000313" key="3">
    <source>
        <dbReference type="Proteomes" id="UP000649799"/>
    </source>
</evidence>
<evidence type="ECO:0000256" key="1">
    <source>
        <dbReference type="SAM" id="Phobius"/>
    </source>
</evidence>
<evidence type="ECO:0000313" key="2">
    <source>
        <dbReference type="EMBL" id="NHE55282.1"/>
    </source>
</evidence>
<gene>
    <name evidence="2" type="ORF">G9Q97_00460</name>
</gene>
<dbReference type="RefSeq" id="WP_166142059.1">
    <property type="nucleotide sequence ID" value="NZ_JAANYN010000001.1"/>
</dbReference>
<sequence length="454" mass="53131">MIGIFFLFILFRIPYYLMDIPITQPELLWQLLGERLAAGNLHFVDTIDSTGPFSAWIYGLNHILFGNSLTSFSIISFLLILFQVFYINELLIRINAYEEANYLPAFIMVILYQLSFDFMTLSPALMGNTFILLALGQLLRLTAINANPVPSILLMGIWGGVAFCFHFSYLALLPFLILTGLLVNGFSFQQLNLLLASYLLPIAFCAVYYFWKDSLSEFFHLYVILGLKIDRLYHVEIKDLLYIFSLPLALALIGYFSNNLTHRMNVNQQKQNQLFLFFLLFNISAFFLMERISPYQFITIIPAITYFTTHLFTISSKRMVRQTIAYGFLLIIPFIGYSWVFYQKNETSFKRYKIDLSESPSIPEETAVMVLGNNQNIYYQSKVASPYLNFRLTRIYFDGMSEMERKVRIYQDLKKESPELIIDEEKLFEQWIRDIPFFESHYQQDGPGHYRKIR</sequence>
<reference evidence="2 3" key="1">
    <citation type="submission" date="2020-03" db="EMBL/GenBank/DDBJ databases">
        <title>Cyclobacterium plantarum sp. nov., a marine bacterium isolated from a coastal-marine wetland.</title>
        <authorList>
            <person name="Sanchez-Porro C."/>
            <person name="Ventosa A."/>
            <person name="Amoozegar M."/>
        </authorList>
    </citation>
    <scope>NUCLEOTIDE SEQUENCE [LARGE SCALE GENOMIC DNA]</scope>
    <source>
        <strain evidence="2 3">GBPx2</strain>
    </source>
</reference>
<evidence type="ECO:0008006" key="4">
    <source>
        <dbReference type="Google" id="ProtNLM"/>
    </source>
</evidence>
<feature type="transmembrane region" description="Helical" evidence="1">
    <location>
        <begin position="324"/>
        <end position="342"/>
    </location>
</feature>
<dbReference type="EMBL" id="JAANYN010000001">
    <property type="protein sequence ID" value="NHE55282.1"/>
    <property type="molecule type" value="Genomic_DNA"/>
</dbReference>
<organism evidence="2 3">
    <name type="scientific">Cyclobacterium plantarum</name>
    <dbReference type="NCBI Taxonomy" id="2716263"/>
    <lineage>
        <taxon>Bacteria</taxon>
        <taxon>Pseudomonadati</taxon>
        <taxon>Bacteroidota</taxon>
        <taxon>Cytophagia</taxon>
        <taxon>Cytophagales</taxon>
        <taxon>Cyclobacteriaceae</taxon>
        <taxon>Cyclobacterium</taxon>
    </lineage>
</organism>
<accession>A0ABX0H4U5</accession>
<keyword evidence="1" id="KW-0812">Transmembrane</keyword>
<keyword evidence="1" id="KW-0472">Membrane</keyword>
<feature type="transmembrane region" description="Helical" evidence="1">
    <location>
        <begin position="191"/>
        <end position="211"/>
    </location>
</feature>
<feature type="transmembrane region" description="Helical" evidence="1">
    <location>
        <begin position="69"/>
        <end position="88"/>
    </location>
</feature>
<feature type="transmembrane region" description="Helical" evidence="1">
    <location>
        <begin position="155"/>
        <end position="179"/>
    </location>
</feature>